<dbReference type="Pfam" id="PF04712">
    <property type="entry name" value="Radial_spoke"/>
    <property type="match status" value="1"/>
</dbReference>
<dbReference type="GeneTree" id="ENSGT00390000018686"/>
<evidence type="ECO:0000256" key="2">
    <source>
        <dbReference type="ARBA" id="ARBA00022490"/>
    </source>
</evidence>
<keyword evidence="5" id="KW-0969">Cilium</keyword>
<dbReference type="GeneID" id="111851549"/>
<dbReference type="Ensembl" id="ENSPKIT00000013731.1">
    <property type="protein sequence ID" value="ENSPKIP00000032854.1"/>
    <property type="gene ID" value="ENSPKIG00000012795.1"/>
</dbReference>
<dbReference type="RefSeq" id="XP_023682348.1">
    <property type="nucleotide sequence ID" value="XM_023826580.2"/>
</dbReference>
<dbReference type="OrthoDB" id="10258956at2759"/>
<evidence type="ECO:0000256" key="3">
    <source>
        <dbReference type="ARBA" id="ARBA00022794"/>
    </source>
</evidence>
<accession>A0A3B3SQ28</accession>
<dbReference type="GO" id="GO:0044458">
    <property type="term" value="P:motile cilium assembly"/>
    <property type="evidence" value="ECO:0007669"/>
    <property type="project" value="TreeGrafter"/>
</dbReference>
<comment type="subcellular location">
    <subcellularLocation>
        <location evidence="8">Cell projection</location>
        <location evidence="8">Kinocilium</location>
    </subcellularLocation>
    <subcellularLocation>
        <location evidence="1">Cytoplasm</location>
        <location evidence="1">Cytoskeleton</location>
        <location evidence="1">Flagellum axoneme</location>
    </subcellularLocation>
</comment>
<dbReference type="InterPro" id="IPR055316">
    <property type="entry name" value="RSP9"/>
</dbReference>
<dbReference type="STRING" id="1676925.ENSPKIP00000032854"/>
<dbReference type="PANTHER" id="PTHR22069:SF0">
    <property type="entry name" value="RADIAL SPOKE HEAD PROTEIN 9 HOMOLOG"/>
    <property type="match status" value="1"/>
</dbReference>
<protein>
    <recommendedName>
        <fullName evidence="10">Radial spoke head protein 9 homolog</fullName>
    </recommendedName>
</protein>
<dbReference type="Proteomes" id="UP000261540">
    <property type="component" value="Unplaced"/>
</dbReference>
<keyword evidence="3" id="KW-0970">Cilium biogenesis/degradation</keyword>
<keyword evidence="6" id="KW-0206">Cytoskeleton</keyword>
<dbReference type="GO" id="GO:0060294">
    <property type="term" value="P:cilium movement involved in cell motility"/>
    <property type="evidence" value="ECO:0007669"/>
    <property type="project" value="InterPro"/>
</dbReference>
<evidence type="ECO:0000256" key="6">
    <source>
        <dbReference type="ARBA" id="ARBA00023212"/>
    </source>
</evidence>
<evidence type="ECO:0000256" key="10">
    <source>
        <dbReference type="ARBA" id="ARBA00041080"/>
    </source>
</evidence>
<dbReference type="CTD" id="221421"/>
<dbReference type="GO" id="GO:0035082">
    <property type="term" value="P:axoneme assembly"/>
    <property type="evidence" value="ECO:0007669"/>
    <property type="project" value="Ensembl"/>
</dbReference>
<dbReference type="GO" id="GO:0060091">
    <property type="term" value="C:kinocilium"/>
    <property type="evidence" value="ECO:0007669"/>
    <property type="project" value="UniProtKB-SubCell"/>
</dbReference>
<evidence type="ECO:0000256" key="9">
    <source>
        <dbReference type="ARBA" id="ARBA00038319"/>
    </source>
</evidence>
<reference evidence="11" key="2">
    <citation type="submission" date="2025-09" db="UniProtKB">
        <authorList>
            <consortium name="Ensembl"/>
        </authorList>
    </citation>
    <scope>IDENTIFICATION</scope>
</reference>
<keyword evidence="7" id="KW-0966">Cell projection</keyword>
<keyword evidence="2" id="KW-0963">Cytoplasm</keyword>
<organism evidence="11 12">
    <name type="scientific">Paramormyrops kingsleyae</name>
    <dbReference type="NCBI Taxonomy" id="1676925"/>
    <lineage>
        <taxon>Eukaryota</taxon>
        <taxon>Metazoa</taxon>
        <taxon>Chordata</taxon>
        <taxon>Craniata</taxon>
        <taxon>Vertebrata</taxon>
        <taxon>Euteleostomi</taxon>
        <taxon>Actinopterygii</taxon>
        <taxon>Neopterygii</taxon>
        <taxon>Teleostei</taxon>
        <taxon>Osteoglossocephala</taxon>
        <taxon>Osteoglossomorpha</taxon>
        <taxon>Osteoglossiformes</taxon>
        <taxon>Mormyridae</taxon>
        <taxon>Paramormyrops</taxon>
    </lineage>
</organism>
<dbReference type="InterPro" id="IPR006802">
    <property type="entry name" value="Radial_spoke"/>
</dbReference>
<evidence type="ECO:0000256" key="8">
    <source>
        <dbReference type="ARBA" id="ARBA00037822"/>
    </source>
</evidence>
<sequence length="274" mass="30702">MDSACLNYALDLTAGGGLTLTCEQRAALQTSLLVIKVNYKFSRVLFWGKILGLKNDYFIAQGVAADEMKAKKILYSLNCTEWHLLPPVTAPLLAYASTLNGRFTGDPSFEYEHMETRQQGEMEITADSKVKVNEEQRVAAVVLTIDREASVVPRGAFTRTPDGAVQTNRSFEGLSWSEAIKLSNYYHFTEPQAVKKTRLLDMTRLDPSLDYLDSLTEDIPKGSWSLQLEKGSSVVVLRSLFWLGLTFFHVPTTPQHGYIYMGDGLKNIDLPFML</sequence>
<evidence type="ECO:0000256" key="4">
    <source>
        <dbReference type="ARBA" id="ARBA00022846"/>
    </source>
</evidence>
<reference evidence="11" key="1">
    <citation type="submission" date="2025-08" db="UniProtKB">
        <authorList>
            <consortium name="Ensembl"/>
        </authorList>
    </citation>
    <scope>IDENTIFICATION</scope>
</reference>
<evidence type="ECO:0000256" key="5">
    <source>
        <dbReference type="ARBA" id="ARBA00023069"/>
    </source>
</evidence>
<comment type="similarity">
    <text evidence="9">Belongs to the flagellar radial spoke RSP9 family.</text>
</comment>
<name>A0A3B3SQ28_9TELE</name>
<dbReference type="AlphaFoldDB" id="A0A3B3SQ28"/>
<dbReference type="KEGG" id="pki:111851549"/>
<evidence type="ECO:0000313" key="11">
    <source>
        <dbReference type="Ensembl" id="ENSPKIP00000032854.1"/>
    </source>
</evidence>
<evidence type="ECO:0000313" key="12">
    <source>
        <dbReference type="Proteomes" id="UP000261540"/>
    </source>
</evidence>
<dbReference type="GO" id="GO:0001534">
    <property type="term" value="C:radial spoke"/>
    <property type="evidence" value="ECO:0007669"/>
    <property type="project" value="InterPro"/>
</dbReference>
<keyword evidence="12" id="KW-1185">Reference proteome</keyword>
<dbReference type="PANTHER" id="PTHR22069">
    <property type="entry name" value="MITOCHONDRIAL RIBOSOMAL PROTEIN S18"/>
    <property type="match status" value="1"/>
</dbReference>
<evidence type="ECO:0000256" key="1">
    <source>
        <dbReference type="ARBA" id="ARBA00004611"/>
    </source>
</evidence>
<keyword evidence="4" id="KW-0282">Flagellum</keyword>
<proteinExistence type="inferred from homology"/>
<evidence type="ECO:0000256" key="7">
    <source>
        <dbReference type="ARBA" id="ARBA00023273"/>
    </source>
</evidence>